<comment type="caution">
    <text evidence="1">The sequence shown here is derived from an EMBL/GenBank/DDBJ whole genome shotgun (WGS) entry which is preliminary data.</text>
</comment>
<organism evidence="1 2">
    <name type="scientific">Hericium alpestre</name>
    <dbReference type="NCBI Taxonomy" id="135208"/>
    <lineage>
        <taxon>Eukaryota</taxon>
        <taxon>Fungi</taxon>
        <taxon>Dikarya</taxon>
        <taxon>Basidiomycota</taxon>
        <taxon>Agaricomycotina</taxon>
        <taxon>Agaricomycetes</taxon>
        <taxon>Russulales</taxon>
        <taxon>Hericiaceae</taxon>
        <taxon>Hericium</taxon>
    </lineage>
</organism>
<protein>
    <submittedName>
        <fullName evidence="1">Uncharacterized protein</fullName>
    </submittedName>
</protein>
<sequence length="297" mass="32499">MPDLKFLTVKGTLPNYLDPQMHLLSHLSNNCQAHLPHLVSLELGGKTLGVALALSCLSVPLKADISLNIICGDGPIEDVQVLLNILAHHVNHSGTEPVVINDLLISTGSSLEINAYPSCGHGCISLEIHDVVATADLLQSYFKALPFRPISAMEWHIGGSTLYTWEWQQIFGRLDSSTVTITSLTFSGCFRPGNFCTFLCSASNILPEADAPLQPVNTALLPLPALETLEFERSDFTREACRQSLISAMQLRKQVGKPLKWLTLAACLIPNDDDDEWLETLKGMVGNFEVEGTYNDD</sequence>
<gene>
    <name evidence="1" type="ORF">EWM64_g5925</name>
</gene>
<keyword evidence="2" id="KW-1185">Reference proteome</keyword>
<name>A0A4Y9ZVJ9_9AGAM</name>
<proteinExistence type="predicted"/>
<dbReference type="Proteomes" id="UP000298061">
    <property type="component" value="Unassembled WGS sequence"/>
</dbReference>
<evidence type="ECO:0000313" key="2">
    <source>
        <dbReference type="Proteomes" id="UP000298061"/>
    </source>
</evidence>
<dbReference type="AlphaFoldDB" id="A0A4Y9ZVJ9"/>
<evidence type="ECO:0000313" key="1">
    <source>
        <dbReference type="EMBL" id="TFY78087.1"/>
    </source>
</evidence>
<accession>A0A4Y9ZVJ9</accession>
<dbReference type="EMBL" id="SFCI01000753">
    <property type="protein sequence ID" value="TFY78087.1"/>
    <property type="molecule type" value="Genomic_DNA"/>
</dbReference>
<reference evidence="1 2" key="1">
    <citation type="submission" date="2019-02" db="EMBL/GenBank/DDBJ databases">
        <title>Genome sequencing of the rare red list fungi Hericium alpestre (H. flagellum).</title>
        <authorList>
            <person name="Buettner E."/>
            <person name="Kellner H."/>
        </authorList>
    </citation>
    <scope>NUCLEOTIDE SEQUENCE [LARGE SCALE GENOMIC DNA]</scope>
    <source>
        <strain evidence="1 2">DSM 108284</strain>
    </source>
</reference>